<dbReference type="AlphaFoldDB" id="A0A1M6D956"/>
<evidence type="ECO:0000256" key="1">
    <source>
        <dbReference type="ARBA" id="ARBA00006738"/>
    </source>
</evidence>
<reference evidence="3 4" key="1">
    <citation type="submission" date="2016-11" db="EMBL/GenBank/DDBJ databases">
        <authorList>
            <person name="Jaros S."/>
            <person name="Januszkiewicz K."/>
            <person name="Wedrychowicz H."/>
        </authorList>
    </citation>
    <scope>NUCLEOTIDE SEQUENCE [LARGE SCALE GENOMIC DNA]</scope>
    <source>
        <strain evidence="3 4">DSM 21864</strain>
    </source>
</reference>
<dbReference type="CDD" id="cd20736">
    <property type="entry name" value="PoNe_Nuclease"/>
    <property type="match status" value="1"/>
</dbReference>
<keyword evidence="3" id="KW-0378">Hydrolase</keyword>
<dbReference type="GO" id="GO:0003676">
    <property type="term" value="F:nucleic acid binding"/>
    <property type="evidence" value="ECO:0007669"/>
    <property type="project" value="InterPro"/>
</dbReference>
<dbReference type="EMBL" id="FQZO01000001">
    <property type="protein sequence ID" value="SHI69786.1"/>
    <property type="molecule type" value="Genomic_DNA"/>
</dbReference>
<name>A0A1M6D956_9CLOT</name>
<sequence>MHSMKREVGNYGEKIAADYVEKMGYNILKKNFKCSAGEIDIVAFKNKVLCFIEVKSRYSSQYGLPREAITYFKKDRMIKSSNYFIHKHGLYDYYVRFDILEVIFNHNNSDFYIDYIKDAFRLF</sequence>
<evidence type="ECO:0000256" key="2">
    <source>
        <dbReference type="HAMAP-Rule" id="MF_00048"/>
    </source>
</evidence>
<dbReference type="InterPro" id="IPR003509">
    <property type="entry name" value="UPF0102_YraN-like"/>
</dbReference>
<evidence type="ECO:0000313" key="4">
    <source>
        <dbReference type="Proteomes" id="UP000184080"/>
    </source>
</evidence>
<dbReference type="Gene3D" id="3.40.1350.10">
    <property type="match status" value="1"/>
</dbReference>
<dbReference type="PANTHER" id="PTHR34039:SF1">
    <property type="entry name" value="UPF0102 PROTEIN YRAN"/>
    <property type="match status" value="1"/>
</dbReference>
<gene>
    <name evidence="3" type="ORF">SAMN05444401_1383</name>
</gene>
<dbReference type="STRING" id="1121298.SAMN05444401_1383"/>
<keyword evidence="3" id="KW-0255">Endonuclease</keyword>
<dbReference type="Pfam" id="PF02021">
    <property type="entry name" value="UPF0102"/>
    <property type="match status" value="1"/>
</dbReference>
<comment type="similarity">
    <text evidence="1 2">Belongs to the UPF0102 family.</text>
</comment>
<dbReference type="Proteomes" id="UP000184080">
    <property type="component" value="Unassembled WGS sequence"/>
</dbReference>
<proteinExistence type="inferred from homology"/>
<accession>A0A1M6D956</accession>
<evidence type="ECO:0000313" key="3">
    <source>
        <dbReference type="EMBL" id="SHI69786.1"/>
    </source>
</evidence>
<dbReference type="GO" id="GO:0004519">
    <property type="term" value="F:endonuclease activity"/>
    <property type="evidence" value="ECO:0007669"/>
    <property type="project" value="UniProtKB-KW"/>
</dbReference>
<dbReference type="RefSeq" id="WP_073004885.1">
    <property type="nucleotide sequence ID" value="NZ_FQZO01000001.1"/>
</dbReference>
<dbReference type="InterPro" id="IPR011335">
    <property type="entry name" value="Restrct_endonuc-II-like"/>
</dbReference>
<dbReference type="InterPro" id="IPR011856">
    <property type="entry name" value="tRNA_endonuc-like_dom_sf"/>
</dbReference>
<dbReference type="SUPFAM" id="SSF52980">
    <property type="entry name" value="Restriction endonuclease-like"/>
    <property type="match status" value="1"/>
</dbReference>
<dbReference type="PANTHER" id="PTHR34039">
    <property type="entry name" value="UPF0102 PROTEIN YRAN"/>
    <property type="match status" value="1"/>
</dbReference>
<dbReference type="HAMAP" id="MF_00048">
    <property type="entry name" value="UPF0102"/>
    <property type="match status" value="1"/>
</dbReference>
<protein>
    <recommendedName>
        <fullName evidence="2">UPF0102 protein SAMN05444401_1383</fullName>
    </recommendedName>
</protein>
<dbReference type="NCBIfam" id="NF009150">
    <property type="entry name" value="PRK12497.1-3"/>
    <property type="match status" value="1"/>
</dbReference>
<keyword evidence="3" id="KW-0540">Nuclease</keyword>
<keyword evidence="4" id="KW-1185">Reference proteome</keyword>
<organism evidence="3 4">
    <name type="scientific">Clostridium amylolyticum</name>
    <dbReference type="NCBI Taxonomy" id="1121298"/>
    <lineage>
        <taxon>Bacteria</taxon>
        <taxon>Bacillati</taxon>
        <taxon>Bacillota</taxon>
        <taxon>Clostridia</taxon>
        <taxon>Eubacteriales</taxon>
        <taxon>Clostridiaceae</taxon>
        <taxon>Clostridium</taxon>
    </lineage>
</organism>